<accession>S3CBG5</accession>
<evidence type="ECO:0000313" key="2">
    <source>
        <dbReference type="EMBL" id="EPE09281.1"/>
    </source>
</evidence>
<keyword evidence="3" id="KW-1185">Reference proteome</keyword>
<reference evidence="2 3" key="1">
    <citation type="journal article" date="2013" name="BMC Genomics">
        <title>The genome and transcriptome of the pine saprophyte Ophiostoma piceae, and a comparison with the bark beetle-associated pine pathogen Grosmannia clavigera.</title>
        <authorList>
            <person name="Haridas S."/>
            <person name="Wang Y."/>
            <person name="Lim L."/>
            <person name="Massoumi Alamouti S."/>
            <person name="Jackman S."/>
            <person name="Docking R."/>
            <person name="Robertson G."/>
            <person name="Birol I."/>
            <person name="Bohlmann J."/>
            <person name="Breuil C."/>
        </authorList>
    </citation>
    <scope>NUCLEOTIDE SEQUENCE [LARGE SCALE GENOMIC DNA]</scope>
    <source>
        <strain evidence="2 3">UAMH 11346</strain>
    </source>
</reference>
<organism evidence="2 3">
    <name type="scientific">Ophiostoma piceae (strain UAMH 11346)</name>
    <name type="common">Sap stain fungus</name>
    <dbReference type="NCBI Taxonomy" id="1262450"/>
    <lineage>
        <taxon>Eukaryota</taxon>
        <taxon>Fungi</taxon>
        <taxon>Dikarya</taxon>
        <taxon>Ascomycota</taxon>
        <taxon>Pezizomycotina</taxon>
        <taxon>Sordariomycetes</taxon>
        <taxon>Sordariomycetidae</taxon>
        <taxon>Ophiostomatales</taxon>
        <taxon>Ophiostomataceae</taxon>
        <taxon>Ophiostoma</taxon>
    </lineage>
</organism>
<feature type="compositionally biased region" description="Basic and acidic residues" evidence="1">
    <location>
        <begin position="46"/>
        <end position="83"/>
    </location>
</feature>
<feature type="compositionally biased region" description="Basic and acidic residues" evidence="1">
    <location>
        <begin position="93"/>
        <end position="114"/>
    </location>
</feature>
<dbReference type="OrthoDB" id="529205at2759"/>
<feature type="region of interest" description="Disordered" evidence="1">
    <location>
        <begin position="27"/>
        <end position="114"/>
    </location>
</feature>
<dbReference type="VEuPathDB" id="FungiDB:F503_07057"/>
<dbReference type="AlphaFoldDB" id="S3CBG5"/>
<dbReference type="HOGENOM" id="CLU_2121761_0_0_1"/>
<evidence type="ECO:0000256" key="1">
    <source>
        <dbReference type="SAM" id="MobiDB-lite"/>
    </source>
</evidence>
<dbReference type="eggNOG" id="ENOG502RQN6">
    <property type="taxonomic scope" value="Eukaryota"/>
</dbReference>
<evidence type="ECO:0008006" key="4">
    <source>
        <dbReference type="Google" id="ProtNLM"/>
    </source>
</evidence>
<proteinExistence type="predicted"/>
<protein>
    <recommendedName>
        <fullName evidence="4">Mitochondrial carrier protein pet8</fullName>
    </recommendedName>
</protein>
<sequence length="114" mass="12631">MNSLRCLRVLRPVPIPVPASRPFLPAAAASTSGRTVRPFSSSVASRHGERFGESKSAKDDPDFKVEKLKQQSIEQQKKGKGEWVPELASDSEENIKADKSGFDVNKVKDEHKKQ</sequence>
<feature type="compositionally biased region" description="Polar residues" evidence="1">
    <location>
        <begin position="29"/>
        <end position="44"/>
    </location>
</feature>
<evidence type="ECO:0000313" key="3">
    <source>
        <dbReference type="Proteomes" id="UP000016923"/>
    </source>
</evidence>
<dbReference type="EMBL" id="KE148147">
    <property type="protein sequence ID" value="EPE09281.1"/>
    <property type="molecule type" value="Genomic_DNA"/>
</dbReference>
<dbReference type="Proteomes" id="UP000016923">
    <property type="component" value="Unassembled WGS sequence"/>
</dbReference>
<gene>
    <name evidence="2" type="ORF">F503_07057</name>
</gene>
<name>S3CBG5_OPHP1</name>